<evidence type="ECO:0000256" key="6">
    <source>
        <dbReference type="ARBA" id="ARBA00023306"/>
    </source>
</evidence>
<evidence type="ECO:0000256" key="2">
    <source>
        <dbReference type="ARBA" id="ARBA00009323"/>
    </source>
</evidence>
<proteinExistence type="inferred from homology"/>
<dbReference type="GO" id="GO:0030428">
    <property type="term" value="C:cell septum"/>
    <property type="evidence" value="ECO:0007669"/>
    <property type="project" value="UniProtKB-SubCell"/>
</dbReference>
<name>A0A1M4BLD0_9ACTN</name>
<reference evidence="7" key="1">
    <citation type="submission" date="2016-04" db="EMBL/GenBank/DDBJ databases">
        <authorList>
            <person name="Evans L.H."/>
            <person name="Alamgir A."/>
            <person name="Owens N."/>
            <person name="Weber N.D."/>
            <person name="Virtaneva K."/>
            <person name="Barbian K."/>
            <person name="Babar A."/>
            <person name="Rosenke K."/>
        </authorList>
    </citation>
    <scope>NUCLEOTIDE SEQUENCE</scope>
    <source>
        <strain evidence="7">Nono1</strain>
    </source>
</reference>
<sequence>MKPTVTEHLTLFPADRPDDRFLGTLHYDAADPYAVSLAYVDHGSELATGALFARTLLVDYLNSGRWIGPDRVTFGPHPEPGHTVVTIGPEDPKADSGDVTLYCSTAVLQQFLDQTLREVPLGGENSWIDWHAEVAMLLPERQRTIAVRQAGGMFDGWGTGVLTAHWELADTVIVEVPDADGRLLTWQMSRAGLACQAVGARSAGGGWFRPAAAPDGCDVLVRCADVYAFLARVGGAAA</sequence>
<evidence type="ECO:0000256" key="4">
    <source>
        <dbReference type="ARBA" id="ARBA00022969"/>
    </source>
</evidence>
<evidence type="ECO:0000256" key="1">
    <source>
        <dbReference type="ARBA" id="ARBA00004431"/>
    </source>
</evidence>
<dbReference type="EMBL" id="LT559121">
    <property type="protein sequence ID" value="SAP16364.1"/>
    <property type="molecule type" value="Genomic_DNA"/>
</dbReference>
<evidence type="ECO:0000256" key="5">
    <source>
        <dbReference type="ARBA" id="ARBA00023210"/>
    </source>
</evidence>
<keyword evidence="6" id="KW-0131">Cell cycle</keyword>
<dbReference type="InterPro" id="IPR038658">
    <property type="entry name" value="SsgB_sf"/>
</dbReference>
<dbReference type="Pfam" id="PF04686">
    <property type="entry name" value="SsgA"/>
    <property type="match status" value="1"/>
</dbReference>
<comment type="similarity">
    <text evidence="2">Belongs to the SsgA family.</text>
</comment>
<accession>A0A1M4BLD0</accession>
<keyword evidence="4" id="KW-0749">Sporulation</keyword>
<comment type="subcellular location">
    <subcellularLocation>
        <location evidence="1">Cell septum</location>
    </subcellularLocation>
</comment>
<keyword evidence="3" id="KW-0132">Cell division</keyword>
<dbReference type="RefSeq" id="WP_173150665.1">
    <property type="nucleotide sequence ID" value="NZ_CP084059.1"/>
</dbReference>
<dbReference type="GO" id="GO:0000917">
    <property type="term" value="P:division septum assembly"/>
    <property type="evidence" value="ECO:0007669"/>
    <property type="project" value="UniProtKB-KW"/>
</dbReference>
<dbReference type="InterPro" id="IPR006776">
    <property type="entry name" value="SsgB"/>
</dbReference>
<gene>
    <name evidence="7" type="ORF">BN4615_P11027</name>
</gene>
<evidence type="ECO:0000313" key="7">
    <source>
        <dbReference type="EMBL" id="SAP16364.1"/>
    </source>
</evidence>
<organism evidence="7">
    <name type="scientific">Nonomuraea gerenzanensis</name>
    <dbReference type="NCBI Taxonomy" id="93944"/>
    <lineage>
        <taxon>Bacteria</taxon>
        <taxon>Bacillati</taxon>
        <taxon>Actinomycetota</taxon>
        <taxon>Actinomycetes</taxon>
        <taxon>Streptosporangiales</taxon>
        <taxon>Streptosporangiaceae</taxon>
        <taxon>Nonomuraea</taxon>
    </lineage>
</organism>
<protein>
    <submittedName>
        <fullName evidence="7">Uncharacterized protein</fullName>
    </submittedName>
</protein>
<dbReference type="AlphaFoldDB" id="A0A1M4BLD0"/>
<keyword evidence="5" id="KW-0717">Septation</keyword>
<dbReference type="Gene3D" id="2.30.31.20">
    <property type="entry name" value="Sporulation-specific cell division protein SsgB"/>
    <property type="match status" value="1"/>
</dbReference>
<evidence type="ECO:0000256" key="3">
    <source>
        <dbReference type="ARBA" id="ARBA00022618"/>
    </source>
</evidence>
<dbReference type="GO" id="GO:0030435">
    <property type="term" value="P:sporulation resulting in formation of a cellular spore"/>
    <property type="evidence" value="ECO:0007669"/>
    <property type="project" value="UniProtKB-KW"/>
</dbReference>